<feature type="transmembrane region" description="Helical" evidence="1">
    <location>
        <begin position="124"/>
        <end position="142"/>
    </location>
</feature>
<reference evidence="3" key="1">
    <citation type="journal article" date="2019" name="Int. J. Syst. Evol. Microbiol.">
        <title>The Global Catalogue of Microorganisms (GCM) 10K type strain sequencing project: providing services to taxonomists for standard genome sequencing and annotation.</title>
        <authorList>
            <consortium name="The Broad Institute Genomics Platform"/>
            <consortium name="The Broad Institute Genome Sequencing Center for Infectious Disease"/>
            <person name="Wu L."/>
            <person name="Ma J."/>
        </authorList>
    </citation>
    <scope>NUCLEOTIDE SEQUENCE [LARGE SCALE GENOMIC DNA]</scope>
    <source>
        <strain evidence="3">JCM 18054</strain>
    </source>
</reference>
<keyword evidence="3" id="KW-1185">Reference proteome</keyword>
<accession>A0ABP9Q4J3</accession>
<comment type="caution">
    <text evidence="2">The sequence shown here is derived from an EMBL/GenBank/DDBJ whole genome shotgun (WGS) entry which is preliminary data.</text>
</comment>
<keyword evidence="1" id="KW-0472">Membrane</keyword>
<protein>
    <submittedName>
        <fullName evidence="2">Uncharacterized protein</fullName>
    </submittedName>
</protein>
<dbReference type="RefSeq" id="WP_346052532.1">
    <property type="nucleotide sequence ID" value="NZ_BAABIB010000022.1"/>
</dbReference>
<organism evidence="2 3">
    <name type="scientific">Amycolatopsis dongchuanensis</name>
    <dbReference type="NCBI Taxonomy" id="1070866"/>
    <lineage>
        <taxon>Bacteria</taxon>
        <taxon>Bacillati</taxon>
        <taxon>Actinomycetota</taxon>
        <taxon>Actinomycetes</taxon>
        <taxon>Pseudonocardiales</taxon>
        <taxon>Pseudonocardiaceae</taxon>
        <taxon>Amycolatopsis</taxon>
    </lineage>
</organism>
<gene>
    <name evidence="2" type="ORF">GCM10023214_10670</name>
</gene>
<feature type="transmembrane region" description="Helical" evidence="1">
    <location>
        <begin position="7"/>
        <end position="28"/>
    </location>
</feature>
<evidence type="ECO:0000313" key="3">
    <source>
        <dbReference type="Proteomes" id="UP001500192"/>
    </source>
</evidence>
<feature type="transmembrane region" description="Helical" evidence="1">
    <location>
        <begin position="85"/>
        <end position="104"/>
    </location>
</feature>
<dbReference type="Proteomes" id="UP001500192">
    <property type="component" value="Unassembled WGS sequence"/>
</dbReference>
<evidence type="ECO:0000313" key="2">
    <source>
        <dbReference type="EMBL" id="GAA5155219.1"/>
    </source>
</evidence>
<sequence length="157" mass="15915">MTGLRRGLPWLASAGLVVTVLGTFLPWFHSGGVQRHSYQTADAIARLVLVDSAFLRTALRLWLGVPLLAAVCLGLFALGFARAAATLTALLAISVGTVALLATVRSGGTDGLIGITPTGPVTTLAGAGVALAGALGTFAVRARRSHPPVTARTGGHP</sequence>
<dbReference type="EMBL" id="BAABIB010000022">
    <property type="protein sequence ID" value="GAA5155219.1"/>
    <property type="molecule type" value="Genomic_DNA"/>
</dbReference>
<keyword evidence="1" id="KW-1133">Transmembrane helix</keyword>
<evidence type="ECO:0000256" key="1">
    <source>
        <dbReference type="SAM" id="Phobius"/>
    </source>
</evidence>
<keyword evidence="1" id="KW-0812">Transmembrane</keyword>
<feature type="transmembrane region" description="Helical" evidence="1">
    <location>
        <begin position="59"/>
        <end position="78"/>
    </location>
</feature>
<name>A0ABP9Q4J3_9PSEU</name>
<proteinExistence type="predicted"/>